<comment type="caution">
    <text evidence="2">The sequence shown here is derived from an EMBL/GenBank/DDBJ whole genome shotgun (WGS) entry which is preliminary data.</text>
</comment>
<feature type="signal peptide" evidence="1">
    <location>
        <begin position="1"/>
        <end position="20"/>
    </location>
</feature>
<dbReference type="PROSITE" id="PS51257">
    <property type="entry name" value="PROKAR_LIPOPROTEIN"/>
    <property type="match status" value="1"/>
</dbReference>
<evidence type="ECO:0000256" key="1">
    <source>
        <dbReference type="SAM" id="SignalP"/>
    </source>
</evidence>
<dbReference type="Proteomes" id="UP000192277">
    <property type="component" value="Unassembled WGS sequence"/>
</dbReference>
<reference evidence="2 3" key="1">
    <citation type="submission" date="2016-04" db="EMBL/GenBank/DDBJ databases">
        <authorList>
            <person name="Chen L."/>
            <person name="Zhuang W."/>
            <person name="Wang G."/>
        </authorList>
    </citation>
    <scope>NUCLEOTIDE SEQUENCE [LARGE SCALE GENOMIC DNA]</scope>
    <source>
        <strain evidence="3">GR20</strain>
    </source>
</reference>
<dbReference type="RefSeq" id="WP_014220417.1">
    <property type="nucleotide sequence ID" value="NZ_LWBO01000004.1"/>
</dbReference>
<protein>
    <submittedName>
        <fullName evidence="2">RND transporter</fullName>
    </submittedName>
</protein>
<keyword evidence="3" id="KW-1185">Reference proteome</keyword>
<dbReference type="EMBL" id="LWBO01000004">
    <property type="protein sequence ID" value="OQP52459.1"/>
    <property type="molecule type" value="Genomic_DNA"/>
</dbReference>
<proteinExistence type="predicted"/>
<keyword evidence="1" id="KW-0732">Signal</keyword>
<sequence length="303" mass="32422">MRSGTYILIMIVLVSCGHKAADESSDSPEVVTPVTITTVHTGLMADTITMNATSTFLQKSIVKASSNGYLTTVNAVVGRTAGNGEVLFVLKTKEAQSIGNTINSLDSTFKFSGLITIRAARTGHITEVNHQVGDYVQDGEQLAVINDVNSFVFVLNLPYELRPYVLGKKDVQLKLPDGQKLAGTITAVTATVDSATQTQNVYIKVPSNQLPVNLVAKVDIVKTAKNNAIFLPKQAVLANETQTGFWVMKVVNDSTAVKVPVTKGLETNGQVEIVSPTFTGNDQFVLTGNYGLTDTATITIVKQ</sequence>
<evidence type="ECO:0000313" key="3">
    <source>
        <dbReference type="Proteomes" id="UP000192277"/>
    </source>
</evidence>
<organism evidence="2 3">
    <name type="scientific">Niastella koreensis</name>
    <dbReference type="NCBI Taxonomy" id="354356"/>
    <lineage>
        <taxon>Bacteria</taxon>
        <taxon>Pseudomonadati</taxon>
        <taxon>Bacteroidota</taxon>
        <taxon>Chitinophagia</taxon>
        <taxon>Chitinophagales</taxon>
        <taxon>Chitinophagaceae</taxon>
        <taxon>Niastella</taxon>
    </lineage>
</organism>
<name>A0ABX3P2K7_9BACT</name>
<evidence type="ECO:0000313" key="2">
    <source>
        <dbReference type="EMBL" id="OQP52459.1"/>
    </source>
</evidence>
<accession>A0ABX3P2K7</accession>
<gene>
    <name evidence="2" type="ORF">A4D02_24555</name>
</gene>
<feature type="chain" id="PRO_5045933049" evidence="1">
    <location>
        <begin position="21"/>
        <end position="303"/>
    </location>
</feature>
<dbReference type="PANTHER" id="PTHR30469">
    <property type="entry name" value="MULTIDRUG RESISTANCE PROTEIN MDTA"/>
    <property type="match status" value="1"/>
</dbReference>
<dbReference type="Gene3D" id="2.40.420.20">
    <property type="match status" value="1"/>
</dbReference>
<dbReference type="Gene3D" id="2.40.50.100">
    <property type="match status" value="1"/>
</dbReference>